<keyword evidence="9" id="KW-1185">Reference proteome</keyword>
<dbReference type="InterPro" id="IPR014284">
    <property type="entry name" value="RNA_pol_sigma-70_dom"/>
</dbReference>
<reference evidence="8 9" key="1">
    <citation type="submission" date="2024-01" db="EMBL/GenBank/DDBJ databases">
        <title>Genomic insights into the taxonomy and metabolism of the cyanobacterium Pannus brasiliensis CCIBt3594.</title>
        <authorList>
            <person name="Machado M."/>
            <person name="Botero N.B."/>
            <person name="Andreote A.P.D."/>
            <person name="Feitosa A.M.T."/>
            <person name="Popin R."/>
            <person name="Sivonen K."/>
            <person name="Fiore M.F."/>
        </authorList>
    </citation>
    <scope>NUCLEOTIDE SEQUENCE [LARGE SCALE GENOMIC DNA]</scope>
    <source>
        <strain evidence="8 9">CCIBt3594</strain>
    </source>
</reference>
<dbReference type="SUPFAM" id="SSF88659">
    <property type="entry name" value="Sigma3 and sigma4 domains of RNA polymerase sigma factors"/>
    <property type="match status" value="1"/>
</dbReference>
<dbReference type="InterPro" id="IPR007630">
    <property type="entry name" value="RNA_pol_sigma70_r4"/>
</dbReference>
<dbReference type="GO" id="GO:0003677">
    <property type="term" value="F:DNA binding"/>
    <property type="evidence" value="ECO:0007669"/>
    <property type="project" value="UniProtKB-KW"/>
</dbReference>
<keyword evidence="5" id="KW-0804">Transcription</keyword>
<accession>A0AAW9QZ95</accession>
<dbReference type="InterPro" id="IPR013324">
    <property type="entry name" value="RNA_pol_sigma_r3/r4-like"/>
</dbReference>
<dbReference type="Gene3D" id="1.10.10.10">
    <property type="entry name" value="Winged helix-like DNA-binding domain superfamily/Winged helix DNA-binding domain"/>
    <property type="match status" value="1"/>
</dbReference>
<evidence type="ECO:0000259" key="6">
    <source>
        <dbReference type="Pfam" id="PF04542"/>
    </source>
</evidence>
<dbReference type="Pfam" id="PF04545">
    <property type="entry name" value="Sigma70_r4"/>
    <property type="match status" value="1"/>
</dbReference>
<feature type="domain" description="RNA polymerase sigma-70 region 2" evidence="6">
    <location>
        <begin position="26"/>
        <end position="92"/>
    </location>
</feature>
<evidence type="ECO:0000256" key="2">
    <source>
        <dbReference type="ARBA" id="ARBA00023015"/>
    </source>
</evidence>
<dbReference type="AlphaFoldDB" id="A0AAW9QZ95"/>
<keyword evidence="4" id="KW-0238">DNA-binding</keyword>
<comment type="similarity">
    <text evidence="1">Belongs to the sigma-70 factor family. ECF subfamily.</text>
</comment>
<dbReference type="NCBIfam" id="TIGR02937">
    <property type="entry name" value="sigma70-ECF"/>
    <property type="match status" value="1"/>
</dbReference>
<dbReference type="PANTHER" id="PTHR43133:SF62">
    <property type="entry name" value="RNA POLYMERASE SIGMA FACTOR SIGZ"/>
    <property type="match status" value="1"/>
</dbReference>
<dbReference type="GO" id="GO:0006352">
    <property type="term" value="P:DNA-templated transcription initiation"/>
    <property type="evidence" value="ECO:0007669"/>
    <property type="project" value="InterPro"/>
</dbReference>
<dbReference type="EMBL" id="JBAFSM010000039">
    <property type="protein sequence ID" value="MEG3439011.1"/>
    <property type="molecule type" value="Genomic_DNA"/>
</dbReference>
<comment type="caution">
    <text evidence="8">The sequence shown here is derived from an EMBL/GenBank/DDBJ whole genome shotgun (WGS) entry which is preliminary data.</text>
</comment>
<dbReference type="NCBIfam" id="NF009172">
    <property type="entry name" value="PRK12519.1"/>
    <property type="match status" value="1"/>
</dbReference>
<evidence type="ECO:0000256" key="5">
    <source>
        <dbReference type="ARBA" id="ARBA00023163"/>
    </source>
</evidence>
<protein>
    <submittedName>
        <fullName evidence="8">Sigma-70 family RNA polymerase sigma factor</fullName>
    </submittedName>
</protein>
<evidence type="ECO:0000256" key="1">
    <source>
        <dbReference type="ARBA" id="ARBA00010641"/>
    </source>
</evidence>
<sequence>MTRATDSDREVIQDLFSGDRSALGILYDRYGEAVYRLSLRITGNAHEAEDLTQEVFLAFWRGATYDADRGSVLVFLLTLTRSRAINHLRQSRSRGQILRGWLDRTEYSPSPLPMDRASLDELSDRLAKALHSLPENQREILEMAYFDGLSQSEITERLQIPLGTVKTRSRRGLLKLKQLLQDLVS</sequence>
<dbReference type="SUPFAM" id="SSF88946">
    <property type="entry name" value="Sigma2 domain of RNA polymerase sigma factors"/>
    <property type="match status" value="1"/>
</dbReference>
<feature type="domain" description="RNA polymerase sigma-70 region 4" evidence="7">
    <location>
        <begin position="129"/>
        <end position="178"/>
    </location>
</feature>
<dbReference type="PANTHER" id="PTHR43133">
    <property type="entry name" value="RNA POLYMERASE ECF-TYPE SIGMA FACTO"/>
    <property type="match status" value="1"/>
</dbReference>
<keyword evidence="2" id="KW-0805">Transcription regulation</keyword>
<evidence type="ECO:0000256" key="4">
    <source>
        <dbReference type="ARBA" id="ARBA00023125"/>
    </source>
</evidence>
<keyword evidence="3" id="KW-0731">Sigma factor</keyword>
<dbReference type="GO" id="GO:0016987">
    <property type="term" value="F:sigma factor activity"/>
    <property type="evidence" value="ECO:0007669"/>
    <property type="project" value="UniProtKB-KW"/>
</dbReference>
<dbReference type="Gene3D" id="1.10.1740.10">
    <property type="match status" value="1"/>
</dbReference>
<dbReference type="InterPro" id="IPR013325">
    <property type="entry name" value="RNA_pol_sigma_r2"/>
</dbReference>
<evidence type="ECO:0000313" key="8">
    <source>
        <dbReference type="EMBL" id="MEG3439011.1"/>
    </source>
</evidence>
<proteinExistence type="inferred from homology"/>
<evidence type="ECO:0000313" key="9">
    <source>
        <dbReference type="Proteomes" id="UP001328733"/>
    </source>
</evidence>
<dbReference type="InterPro" id="IPR007627">
    <property type="entry name" value="RNA_pol_sigma70_r2"/>
</dbReference>
<evidence type="ECO:0000256" key="3">
    <source>
        <dbReference type="ARBA" id="ARBA00023082"/>
    </source>
</evidence>
<dbReference type="InterPro" id="IPR039425">
    <property type="entry name" value="RNA_pol_sigma-70-like"/>
</dbReference>
<evidence type="ECO:0000259" key="7">
    <source>
        <dbReference type="Pfam" id="PF04545"/>
    </source>
</evidence>
<dbReference type="Pfam" id="PF04542">
    <property type="entry name" value="Sigma70_r2"/>
    <property type="match status" value="1"/>
</dbReference>
<dbReference type="RefSeq" id="WP_332866494.1">
    <property type="nucleotide sequence ID" value="NZ_JBAFSM010000039.1"/>
</dbReference>
<organism evidence="8 9">
    <name type="scientific">Pannus brasiliensis CCIBt3594</name>
    <dbReference type="NCBI Taxonomy" id="1427578"/>
    <lineage>
        <taxon>Bacteria</taxon>
        <taxon>Bacillati</taxon>
        <taxon>Cyanobacteriota</taxon>
        <taxon>Cyanophyceae</taxon>
        <taxon>Oscillatoriophycideae</taxon>
        <taxon>Chroococcales</taxon>
        <taxon>Microcystaceae</taxon>
        <taxon>Pannus</taxon>
    </lineage>
</organism>
<gene>
    <name evidence="8" type="ORF">V0288_17935</name>
</gene>
<dbReference type="Proteomes" id="UP001328733">
    <property type="component" value="Unassembled WGS sequence"/>
</dbReference>
<dbReference type="CDD" id="cd06171">
    <property type="entry name" value="Sigma70_r4"/>
    <property type="match status" value="1"/>
</dbReference>
<dbReference type="InterPro" id="IPR036388">
    <property type="entry name" value="WH-like_DNA-bd_sf"/>
</dbReference>
<name>A0AAW9QZ95_9CHRO</name>